<sequence length="67" mass="7441">LDAIGGTKCFVPCLSYEYNPNSGEWKSDKLSGETASKHAKALSIILKYSPFCTEEELQEFMMESVTS</sequence>
<accession>A0AAN4ZSQ7</accession>
<reference evidence="2" key="1">
    <citation type="submission" date="2022-10" db="EMBL/GenBank/DDBJ databases">
        <title>Genome assembly of Pristionchus species.</title>
        <authorList>
            <person name="Yoshida K."/>
            <person name="Sommer R.J."/>
        </authorList>
    </citation>
    <scope>NUCLEOTIDE SEQUENCE [LARGE SCALE GENOMIC DNA]</scope>
    <source>
        <strain evidence="2">RS5460</strain>
    </source>
</reference>
<evidence type="ECO:0000313" key="2">
    <source>
        <dbReference type="Proteomes" id="UP001328107"/>
    </source>
</evidence>
<feature type="non-terminal residue" evidence="1">
    <location>
        <position position="1"/>
    </location>
</feature>
<dbReference type="Proteomes" id="UP001328107">
    <property type="component" value="Unassembled WGS sequence"/>
</dbReference>
<protein>
    <submittedName>
        <fullName evidence="1">Uncharacterized protein</fullName>
    </submittedName>
</protein>
<name>A0AAN4ZSQ7_9BILA</name>
<dbReference type="EMBL" id="BTRK01000003">
    <property type="protein sequence ID" value="GMR44441.1"/>
    <property type="molecule type" value="Genomic_DNA"/>
</dbReference>
<comment type="caution">
    <text evidence="1">The sequence shown here is derived from an EMBL/GenBank/DDBJ whole genome shotgun (WGS) entry which is preliminary data.</text>
</comment>
<proteinExistence type="predicted"/>
<organism evidence="1 2">
    <name type="scientific">Pristionchus mayeri</name>
    <dbReference type="NCBI Taxonomy" id="1317129"/>
    <lineage>
        <taxon>Eukaryota</taxon>
        <taxon>Metazoa</taxon>
        <taxon>Ecdysozoa</taxon>
        <taxon>Nematoda</taxon>
        <taxon>Chromadorea</taxon>
        <taxon>Rhabditida</taxon>
        <taxon>Rhabditina</taxon>
        <taxon>Diplogasteromorpha</taxon>
        <taxon>Diplogasteroidea</taxon>
        <taxon>Neodiplogasteridae</taxon>
        <taxon>Pristionchus</taxon>
    </lineage>
</organism>
<keyword evidence="2" id="KW-1185">Reference proteome</keyword>
<dbReference type="AlphaFoldDB" id="A0AAN4ZSQ7"/>
<evidence type="ECO:0000313" key="1">
    <source>
        <dbReference type="EMBL" id="GMR44441.1"/>
    </source>
</evidence>
<gene>
    <name evidence="1" type="ORF">PMAYCL1PPCAC_14636</name>
</gene>
<feature type="non-terminal residue" evidence="1">
    <location>
        <position position="67"/>
    </location>
</feature>